<reference evidence="2 3" key="1">
    <citation type="submission" date="2019-08" db="EMBL/GenBank/DDBJ databases">
        <title>Pedobacter sp. nov., isolated from Han river, South Korea.</title>
        <authorList>
            <person name="Lee D.-H."/>
            <person name="Kim Y.-S."/>
            <person name="Hwang E.-M."/>
            <person name="Le Tran T.C."/>
            <person name="Cha C.-J."/>
        </authorList>
    </citation>
    <scope>NUCLEOTIDE SEQUENCE [LARGE SCALE GENOMIC DNA]</scope>
    <source>
        <strain evidence="2 3">CJ43</strain>
    </source>
</reference>
<name>A0A5C0VQM2_9SPHI</name>
<feature type="domain" description="Cyclic nucleotide-binding" evidence="1">
    <location>
        <begin position="11"/>
        <end position="109"/>
    </location>
</feature>
<dbReference type="PROSITE" id="PS50042">
    <property type="entry name" value="CNMP_BINDING_3"/>
    <property type="match status" value="1"/>
</dbReference>
<keyword evidence="3" id="KW-1185">Reference proteome</keyword>
<accession>A0A5C0VQM2</accession>
<dbReference type="CDD" id="cd00038">
    <property type="entry name" value="CAP_ED"/>
    <property type="match status" value="1"/>
</dbReference>
<dbReference type="InterPro" id="IPR018490">
    <property type="entry name" value="cNMP-bd_dom_sf"/>
</dbReference>
<sequence>MLDNFKNYIQKHSDITDEQFLEISHYLKSKSIKKGDFVLRQGEICSSSFFVSKGLLRSYTIDEQGKEHIIQFAPEDWMIVDRSSFFFNEPSELFIDAVEDTELVMLNEDFITLASNISTVYRAFNHKALHSHIRHLQKRVNLLLGATAEQRYLDFIKLYPELTLRLPQWMIASYLGLTPESLSRVRKELARRNFKPH</sequence>
<evidence type="ECO:0000259" key="1">
    <source>
        <dbReference type="PROSITE" id="PS50042"/>
    </source>
</evidence>
<evidence type="ECO:0000313" key="3">
    <source>
        <dbReference type="Proteomes" id="UP000323653"/>
    </source>
</evidence>
<gene>
    <name evidence="2" type="ORF">FYC62_03380</name>
</gene>
<dbReference type="InterPro" id="IPR014710">
    <property type="entry name" value="RmlC-like_jellyroll"/>
</dbReference>
<dbReference type="Gene3D" id="2.60.120.10">
    <property type="entry name" value="Jelly Rolls"/>
    <property type="match status" value="1"/>
</dbReference>
<dbReference type="KEGG" id="pej:FYC62_03380"/>
<evidence type="ECO:0000313" key="2">
    <source>
        <dbReference type="EMBL" id="QEK53214.1"/>
    </source>
</evidence>
<dbReference type="Pfam" id="PF00027">
    <property type="entry name" value="cNMP_binding"/>
    <property type="match status" value="1"/>
</dbReference>
<proteinExistence type="predicted"/>
<dbReference type="EMBL" id="CP043329">
    <property type="protein sequence ID" value="QEK53214.1"/>
    <property type="molecule type" value="Genomic_DNA"/>
</dbReference>
<dbReference type="Proteomes" id="UP000323653">
    <property type="component" value="Chromosome"/>
</dbReference>
<dbReference type="AlphaFoldDB" id="A0A5C0VQM2"/>
<organism evidence="2 3">
    <name type="scientific">Pedobacter aquae</name>
    <dbReference type="NCBI Taxonomy" id="2605747"/>
    <lineage>
        <taxon>Bacteria</taxon>
        <taxon>Pseudomonadati</taxon>
        <taxon>Bacteroidota</taxon>
        <taxon>Sphingobacteriia</taxon>
        <taxon>Sphingobacteriales</taxon>
        <taxon>Sphingobacteriaceae</taxon>
        <taxon>Pedobacter</taxon>
    </lineage>
</organism>
<dbReference type="SUPFAM" id="SSF51206">
    <property type="entry name" value="cAMP-binding domain-like"/>
    <property type="match status" value="1"/>
</dbReference>
<protein>
    <submittedName>
        <fullName evidence="2">Crp/Fnr family transcriptional regulator</fullName>
    </submittedName>
</protein>
<dbReference type="InterPro" id="IPR000595">
    <property type="entry name" value="cNMP-bd_dom"/>
</dbReference>